<evidence type="ECO:0008006" key="5">
    <source>
        <dbReference type="Google" id="ProtNLM"/>
    </source>
</evidence>
<feature type="coiled-coil region" evidence="1">
    <location>
        <begin position="240"/>
        <end position="291"/>
    </location>
</feature>
<keyword evidence="4" id="KW-1185">Reference proteome</keyword>
<gene>
    <name evidence="3" type="ORF">H4219_004893</name>
</gene>
<feature type="region of interest" description="Disordered" evidence="2">
    <location>
        <begin position="81"/>
        <end position="132"/>
    </location>
</feature>
<evidence type="ECO:0000313" key="4">
    <source>
        <dbReference type="Proteomes" id="UP001150538"/>
    </source>
</evidence>
<feature type="compositionally biased region" description="Low complexity" evidence="2">
    <location>
        <begin position="119"/>
        <end position="132"/>
    </location>
</feature>
<accession>A0A9W7ZR28</accession>
<dbReference type="EMBL" id="JANBPU010000211">
    <property type="protein sequence ID" value="KAJ1914210.1"/>
    <property type="molecule type" value="Genomic_DNA"/>
</dbReference>
<name>A0A9W7ZR28_9FUNG</name>
<dbReference type="Gene3D" id="1.20.58.80">
    <property type="entry name" value="Phosphotransferase system, lactose/cellobiose-type IIA subunit"/>
    <property type="match status" value="1"/>
</dbReference>
<feature type="compositionally biased region" description="Low complexity" evidence="2">
    <location>
        <begin position="89"/>
        <end position="106"/>
    </location>
</feature>
<feature type="compositionally biased region" description="Polar residues" evidence="2">
    <location>
        <begin position="304"/>
        <end position="317"/>
    </location>
</feature>
<dbReference type="OrthoDB" id="3197614at2759"/>
<feature type="region of interest" description="Disordered" evidence="2">
    <location>
        <begin position="297"/>
        <end position="328"/>
    </location>
</feature>
<comment type="caution">
    <text evidence="3">The sequence shown here is derived from an EMBL/GenBank/DDBJ whole genome shotgun (WGS) entry which is preliminary data.</text>
</comment>
<dbReference type="PANTHER" id="PTHR40130:SF1">
    <property type="entry name" value="SPINDLE POLE BODY-ASSOCIATED PROTEIN CUT12 DOMAIN-CONTAINING PROTEIN"/>
    <property type="match status" value="1"/>
</dbReference>
<dbReference type="SUPFAM" id="SSF140361">
    <property type="entry name" value="MIT domain-like"/>
    <property type="match status" value="1"/>
</dbReference>
<dbReference type="Proteomes" id="UP001150538">
    <property type="component" value="Unassembled WGS sequence"/>
</dbReference>
<proteinExistence type="predicted"/>
<keyword evidence="1" id="KW-0175">Coiled coil</keyword>
<evidence type="ECO:0000256" key="1">
    <source>
        <dbReference type="SAM" id="Coils"/>
    </source>
</evidence>
<evidence type="ECO:0000256" key="2">
    <source>
        <dbReference type="SAM" id="MobiDB-lite"/>
    </source>
</evidence>
<organism evidence="3 4">
    <name type="scientific">Mycoemilia scoparia</name>
    <dbReference type="NCBI Taxonomy" id="417184"/>
    <lineage>
        <taxon>Eukaryota</taxon>
        <taxon>Fungi</taxon>
        <taxon>Fungi incertae sedis</taxon>
        <taxon>Zoopagomycota</taxon>
        <taxon>Kickxellomycotina</taxon>
        <taxon>Kickxellomycetes</taxon>
        <taxon>Kickxellales</taxon>
        <taxon>Kickxellaceae</taxon>
        <taxon>Mycoemilia</taxon>
    </lineage>
</organism>
<dbReference type="AlphaFoldDB" id="A0A9W7ZR28"/>
<evidence type="ECO:0000313" key="3">
    <source>
        <dbReference type="EMBL" id="KAJ1914210.1"/>
    </source>
</evidence>
<protein>
    <recommendedName>
        <fullName evidence="5">MIT domain-containing protein</fullName>
    </recommendedName>
</protein>
<dbReference type="PANTHER" id="PTHR40130">
    <property type="entry name" value="EXPRESSED PROTEIN"/>
    <property type="match status" value="1"/>
</dbReference>
<feature type="compositionally biased region" description="Basic and acidic residues" evidence="2">
    <location>
        <begin position="381"/>
        <end position="393"/>
    </location>
</feature>
<feature type="region of interest" description="Disordered" evidence="2">
    <location>
        <begin position="368"/>
        <end position="402"/>
    </location>
</feature>
<sequence length="402" mass="45305">MSSAIAARAHALQRKAEDFEECGNWSEAADTYKQAADAFDGLISKCNDYVVATTLQEMRNKYLRKSKTCFYNAKTLSDKMRDEKLSKEQQLQQQQQQQQQSLAASQDTKESGDGEEGLSKSQNVDSSSSINSANNSDQAFEQFWNYVNEWVSNPVAFTSAPLDSNAFSGPGGFNKNSQFDAKSALESFYIVPLSGNLDQSRMGTLGPLIPSIPASPLPALRESGLLDQDMAMSPNLDVKETETQNNNTNLEDENKRLKELVNSLASRVNYLEKAAQESNVLRSSILNLQEEFSKHAGLSPAHRNMSTQWPISRTPSSMGRPGGTTEREKRLEDQIYGLQEQNERLMAENKRQDELLVKYKERWDRLKETARQKKIQQQQQHHREQQQELDPKDLVAIPESLG</sequence>
<reference evidence="3" key="1">
    <citation type="submission" date="2022-07" db="EMBL/GenBank/DDBJ databases">
        <title>Phylogenomic reconstructions and comparative analyses of Kickxellomycotina fungi.</title>
        <authorList>
            <person name="Reynolds N.K."/>
            <person name="Stajich J.E."/>
            <person name="Barry K."/>
            <person name="Grigoriev I.V."/>
            <person name="Crous P."/>
            <person name="Smith M.E."/>
        </authorList>
    </citation>
    <scope>NUCLEOTIDE SEQUENCE</scope>
    <source>
        <strain evidence="3">NBRC 100468</strain>
    </source>
</reference>